<dbReference type="EMBL" id="JAAXKY010000039">
    <property type="protein sequence ID" value="NMH78222.1"/>
    <property type="molecule type" value="Genomic_DNA"/>
</dbReference>
<proteinExistence type="predicted"/>
<reference evidence="3 4" key="1">
    <citation type="submission" date="2020-04" db="EMBL/GenBank/DDBJ databases">
        <authorList>
            <person name="Klaysubun C."/>
            <person name="Duangmal K."/>
            <person name="Lipun K."/>
        </authorList>
    </citation>
    <scope>NUCLEOTIDE SEQUENCE [LARGE SCALE GENOMIC DNA]</scope>
    <source>
        <strain evidence="3 4">JCM 11839</strain>
    </source>
</reference>
<feature type="region of interest" description="Disordered" evidence="1">
    <location>
        <begin position="135"/>
        <end position="160"/>
    </location>
</feature>
<dbReference type="Gene3D" id="3.30.565.10">
    <property type="entry name" value="Histidine kinase-like ATPase, C-terminal domain"/>
    <property type="match status" value="1"/>
</dbReference>
<dbReference type="InterPro" id="IPR036890">
    <property type="entry name" value="HATPase_C_sf"/>
</dbReference>
<evidence type="ECO:0000256" key="1">
    <source>
        <dbReference type="SAM" id="MobiDB-lite"/>
    </source>
</evidence>
<evidence type="ECO:0000313" key="3">
    <source>
        <dbReference type="EMBL" id="NMH78222.1"/>
    </source>
</evidence>
<keyword evidence="3" id="KW-0067">ATP-binding</keyword>
<dbReference type="InterPro" id="IPR003594">
    <property type="entry name" value="HATPase_dom"/>
</dbReference>
<organism evidence="3 4">
    <name type="scientific">Pseudonocardia xinjiangensis</name>
    <dbReference type="NCBI Taxonomy" id="75289"/>
    <lineage>
        <taxon>Bacteria</taxon>
        <taxon>Bacillati</taxon>
        <taxon>Actinomycetota</taxon>
        <taxon>Actinomycetes</taxon>
        <taxon>Pseudonocardiales</taxon>
        <taxon>Pseudonocardiaceae</taxon>
        <taxon>Pseudonocardia</taxon>
    </lineage>
</organism>
<dbReference type="Proteomes" id="UP001296706">
    <property type="component" value="Unassembled WGS sequence"/>
</dbReference>
<dbReference type="GO" id="GO:0005524">
    <property type="term" value="F:ATP binding"/>
    <property type="evidence" value="ECO:0007669"/>
    <property type="project" value="UniProtKB-KW"/>
</dbReference>
<sequence>MTDVHRTTGRRPGSVSDLDGPSPAETLDGASTVEVRTTASAALIPTIRAVASDLAARADFDLDAISDLRMAVDEACATLVDVAAPSSTLQCTFLVRSERIEVRAVVQAGHPDAEVSTDTFGWRVLQTLADDVAVSHEPGTGGAGPTVGIRLDKRSGDLPR</sequence>
<accession>A0ABX1RCW8</accession>
<gene>
    <name evidence="3" type="ORF">HF577_14150</name>
</gene>
<feature type="compositionally biased region" description="Basic and acidic residues" evidence="1">
    <location>
        <begin position="150"/>
        <end position="160"/>
    </location>
</feature>
<evidence type="ECO:0000313" key="4">
    <source>
        <dbReference type="Proteomes" id="UP001296706"/>
    </source>
</evidence>
<feature type="domain" description="Histidine kinase/HSP90-like ATPase" evidence="2">
    <location>
        <begin position="38"/>
        <end position="139"/>
    </location>
</feature>
<keyword evidence="4" id="KW-1185">Reference proteome</keyword>
<dbReference type="Pfam" id="PF13581">
    <property type="entry name" value="HATPase_c_2"/>
    <property type="match status" value="1"/>
</dbReference>
<keyword evidence="3" id="KW-0547">Nucleotide-binding</keyword>
<name>A0ABX1RCW8_9PSEU</name>
<evidence type="ECO:0000259" key="2">
    <source>
        <dbReference type="Pfam" id="PF13581"/>
    </source>
</evidence>
<protein>
    <submittedName>
        <fullName evidence="3">ATP-binding protein</fullName>
    </submittedName>
</protein>
<feature type="region of interest" description="Disordered" evidence="1">
    <location>
        <begin position="1"/>
        <end position="27"/>
    </location>
</feature>
<comment type="caution">
    <text evidence="3">The sequence shown here is derived from an EMBL/GenBank/DDBJ whole genome shotgun (WGS) entry which is preliminary data.</text>
</comment>